<name>A0A0W8E591_9ZZZZ</name>
<accession>A0A0W8E591</accession>
<dbReference type="NCBIfam" id="TIGR03090">
    <property type="entry name" value="SASP_tlp"/>
    <property type="match status" value="1"/>
</dbReference>
<gene>
    <name evidence="2" type="ORF">ASZ90_019085</name>
</gene>
<organism evidence="2">
    <name type="scientific">hydrocarbon metagenome</name>
    <dbReference type="NCBI Taxonomy" id="938273"/>
    <lineage>
        <taxon>unclassified sequences</taxon>
        <taxon>metagenomes</taxon>
        <taxon>ecological metagenomes</taxon>
    </lineage>
</organism>
<evidence type="ECO:0000256" key="1">
    <source>
        <dbReference type="SAM" id="MobiDB-lite"/>
    </source>
</evidence>
<feature type="region of interest" description="Disordered" evidence="1">
    <location>
        <begin position="40"/>
        <end position="75"/>
    </location>
</feature>
<dbReference type="EMBL" id="LNQE01001878">
    <property type="protein sequence ID" value="KUG03523.1"/>
    <property type="molecule type" value="Genomic_DNA"/>
</dbReference>
<dbReference type="Pfam" id="PF19824">
    <property type="entry name" value="Tlp"/>
    <property type="match status" value="1"/>
</dbReference>
<protein>
    <submittedName>
        <fullName evidence="2">Small, acid-soluble spore protein tlp</fullName>
    </submittedName>
</protein>
<sequence length="75" mass="8982">MKRKPDDRRDNVERIQASIDHTIQNIEEAEETIAITGDEKQKKELKAKNRRREEALDGFREEIRDEAIDRERGYK</sequence>
<dbReference type="AlphaFoldDB" id="A0A0W8E591"/>
<reference evidence="2" key="1">
    <citation type="journal article" date="2015" name="Proc. Natl. Acad. Sci. U.S.A.">
        <title>Networks of energetic and metabolic interactions define dynamics in microbial communities.</title>
        <authorList>
            <person name="Embree M."/>
            <person name="Liu J.K."/>
            <person name="Al-Bassam M.M."/>
            <person name="Zengler K."/>
        </authorList>
    </citation>
    <scope>NUCLEOTIDE SEQUENCE</scope>
</reference>
<comment type="caution">
    <text evidence="2">The sequence shown here is derived from an EMBL/GenBank/DDBJ whole genome shotgun (WGS) entry which is preliminary data.</text>
</comment>
<dbReference type="InterPro" id="IPR017524">
    <property type="entry name" value="SASP_thioredoxin-like"/>
</dbReference>
<dbReference type="HAMAP" id="MF_01506">
    <property type="entry name" value="Tlp"/>
    <property type="match status" value="1"/>
</dbReference>
<evidence type="ECO:0000313" key="2">
    <source>
        <dbReference type="EMBL" id="KUG03523.1"/>
    </source>
</evidence>
<proteinExistence type="inferred from homology"/>